<evidence type="ECO:0000313" key="10">
    <source>
        <dbReference type="Proteomes" id="UP001479436"/>
    </source>
</evidence>
<dbReference type="InterPro" id="IPR042103">
    <property type="entry name" value="SerRS_1_N_sf"/>
</dbReference>
<proteinExistence type="predicted"/>
<protein>
    <recommendedName>
        <fullName evidence="1">serine--tRNA ligase</fullName>
        <ecNumber evidence="1">6.1.1.11</ecNumber>
    </recommendedName>
    <alternativeName>
        <fullName evidence="6">Seryl-tRNA synthetase</fullName>
    </alternativeName>
</protein>
<comment type="caution">
    <text evidence="9">The sequence shown here is derived from an EMBL/GenBank/DDBJ whole genome shotgun (WGS) entry which is preliminary data.</text>
</comment>
<dbReference type="InterPro" id="IPR002317">
    <property type="entry name" value="Ser-tRNA-ligase_type_1"/>
</dbReference>
<dbReference type="Pfam" id="PF02403">
    <property type="entry name" value="Seryl_tRNA_N"/>
    <property type="match status" value="1"/>
</dbReference>
<dbReference type="Pfam" id="PF00587">
    <property type="entry name" value="tRNA-synt_2b"/>
    <property type="match status" value="1"/>
</dbReference>
<dbReference type="InterPro" id="IPR015866">
    <property type="entry name" value="Ser-tRNA-synth_1_N"/>
</dbReference>
<accession>A0ABR2WXU9</accession>
<dbReference type="PROSITE" id="PS50862">
    <property type="entry name" value="AA_TRNA_LIGASE_II"/>
    <property type="match status" value="1"/>
</dbReference>
<dbReference type="PANTHER" id="PTHR11778">
    <property type="entry name" value="SERYL-TRNA SYNTHETASE"/>
    <property type="match status" value="1"/>
</dbReference>
<sequence length="413" mass="46932">MFRFQVRKTSIPSVITRRWFGLTSPARALPKPNLNFKHFRDNLETIEQNVVSRNMHSVKVREVVSLYDTFCELTQDINQLRNQRNETVKEIGKLGKEVKSEAGQVLLENAKELKESLKEKESKFEELEKDLYKLALSIPNDTHPEAPIGEEKNAKIVKVVGEPRKESWKLKDHVELARSLDLIDLEAAAEVTGSSWYYLKNAGALLEIGLIQFAMSKAMAKGFTPVITPDVVKLDVAHSCGYQPRDNESTQIYSLNSDDSHNTPHQLCLTGTAEIPLAGMMSNKIIPEEKLPLKLVGFGRAFRAEAGARGADTKGLYRVHQFSKVELFTFTKPEDSDKMLEEIKALEEEIFNDLGLCFRILDMPTQELGASAYRKYDMEAWMPGRNGWGEVLKYPLFMQIHIPFLISFEHVDL</sequence>
<evidence type="ECO:0000256" key="7">
    <source>
        <dbReference type="SAM" id="Coils"/>
    </source>
</evidence>
<dbReference type="NCBIfam" id="TIGR00414">
    <property type="entry name" value="serS"/>
    <property type="match status" value="1"/>
</dbReference>
<dbReference type="Proteomes" id="UP001479436">
    <property type="component" value="Unassembled WGS sequence"/>
</dbReference>
<evidence type="ECO:0000256" key="1">
    <source>
        <dbReference type="ARBA" id="ARBA00012840"/>
    </source>
</evidence>
<evidence type="ECO:0000256" key="2">
    <source>
        <dbReference type="ARBA" id="ARBA00022598"/>
    </source>
</evidence>
<keyword evidence="3" id="KW-0547">Nucleotide-binding</keyword>
<dbReference type="EMBL" id="JASJQH010000162">
    <property type="protein sequence ID" value="KAK9766365.1"/>
    <property type="molecule type" value="Genomic_DNA"/>
</dbReference>
<keyword evidence="10" id="KW-1185">Reference proteome</keyword>
<evidence type="ECO:0000259" key="8">
    <source>
        <dbReference type="PROSITE" id="PS50862"/>
    </source>
</evidence>
<evidence type="ECO:0000256" key="5">
    <source>
        <dbReference type="ARBA" id="ARBA00023146"/>
    </source>
</evidence>
<dbReference type="SUPFAM" id="SSF46589">
    <property type="entry name" value="tRNA-binding arm"/>
    <property type="match status" value="1"/>
</dbReference>
<keyword evidence="2 9" id="KW-0436">Ligase</keyword>
<name>A0ABR2WXU9_9FUNG</name>
<dbReference type="EC" id="6.1.1.11" evidence="1"/>
<dbReference type="SUPFAM" id="SSF55681">
    <property type="entry name" value="Class II aaRS and biotin synthetases"/>
    <property type="match status" value="1"/>
</dbReference>
<dbReference type="PRINTS" id="PR00981">
    <property type="entry name" value="TRNASYNTHSER"/>
</dbReference>
<evidence type="ECO:0000256" key="3">
    <source>
        <dbReference type="ARBA" id="ARBA00022741"/>
    </source>
</evidence>
<keyword evidence="7" id="KW-0175">Coiled coil</keyword>
<dbReference type="InterPro" id="IPR045864">
    <property type="entry name" value="aa-tRNA-synth_II/BPL/LPL"/>
</dbReference>
<organism evidence="9 10">
    <name type="scientific">Basidiobolus ranarum</name>
    <dbReference type="NCBI Taxonomy" id="34480"/>
    <lineage>
        <taxon>Eukaryota</taxon>
        <taxon>Fungi</taxon>
        <taxon>Fungi incertae sedis</taxon>
        <taxon>Zoopagomycota</taxon>
        <taxon>Entomophthoromycotina</taxon>
        <taxon>Basidiobolomycetes</taxon>
        <taxon>Basidiobolales</taxon>
        <taxon>Basidiobolaceae</taxon>
        <taxon>Basidiobolus</taxon>
    </lineage>
</organism>
<dbReference type="Gene3D" id="3.30.930.10">
    <property type="entry name" value="Bira Bifunctional Protein, Domain 2"/>
    <property type="match status" value="1"/>
</dbReference>
<dbReference type="GO" id="GO:0004828">
    <property type="term" value="F:serine-tRNA ligase activity"/>
    <property type="evidence" value="ECO:0007669"/>
    <property type="project" value="UniProtKB-EC"/>
</dbReference>
<evidence type="ECO:0000256" key="4">
    <source>
        <dbReference type="ARBA" id="ARBA00022840"/>
    </source>
</evidence>
<evidence type="ECO:0000313" key="9">
    <source>
        <dbReference type="EMBL" id="KAK9766365.1"/>
    </source>
</evidence>
<gene>
    <name evidence="9" type="primary">DIA4</name>
    <name evidence="9" type="ORF">K7432_004610</name>
</gene>
<dbReference type="InterPro" id="IPR006195">
    <property type="entry name" value="aa-tRNA-synth_II"/>
</dbReference>
<dbReference type="PIRSF" id="PIRSF001529">
    <property type="entry name" value="Ser-tRNA-synth_IIa"/>
    <property type="match status" value="1"/>
</dbReference>
<keyword evidence="5" id="KW-0030">Aminoacyl-tRNA synthetase</keyword>
<dbReference type="InterPro" id="IPR010978">
    <property type="entry name" value="tRNA-bd_arm"/>
</dbReference>
<evidence type="ECO:0000256" key="6">
    <source>
        <dbReference type="ARBA" id="ARBA00031113"/>
    </source>
</evidence>
<dbReference type="InterPro" id="IPR002314">
    <property type="entry name" value="aa-tRNA-synt_IIb"/>
</dbReference>
<reference evidence="9 10" key="1">
    <citation type="submission" date="2023-04" db="EMBL/GenBank/DDBJ databases">
        <title>Genome of Basidiobolus ranarum AG-B5.</title>
        <authorList>
            <person name="Stajich J.E."/>
            <person name="Carter-House D."/>
            <person name="Gryganskyi A."/>
        </authorList>
    </citation>
    <scope>NUCLEOTIDE SEQUENCE [LARGE SCALE GENOMIC DNA]</scope>
    <source>
        <strain evidence="9 10">AG-B5</strain>
    </source>
</reference>
<keyword evidence="4" id="KW-0067">ATP-binding</keyword>
<dbReference type="Gene3D" id="1.10.287.40">
    <property type="entry name" value="Serine-tRNA synthetase, tRNA binding domain"/>
    <property type="match status" value="1"/>
</dbReference>
<feature type="coiled-coil region" evidence="7">
    <location>
        <begin position="77"/>
        <end position="137"/>
    </location>
</feature>
<feature type="domain" description="Aminoacyl-transfer RNA synthetases class-II family profile" evidence="8">
    <location>
        <begin position="172"/>
        <end position="391"/>
    </location>
</feature>